<dbReference type="GO" id="GO:0005886">
    <property type="term" value="C:plasma membrane"/>
    <property type="evidence" value="ECO:0007669"/>
    <property type="project" value="InterPro"/>
</dbReference>
<dbReference type="Proteomes" id="UP000824208">
    <property type="component" value="Unassembled WGS sequence"/>
</dbReference>
<protein>
    <submittedName>
        <fullName evidence="5">BMP family ABC transporter substrate-binding protein</fullName>
    </submittedName>
</protein>
<evidence type="ECO:0000313" key="5">
    <source>
        <dbReference type="EMBL" id="HJB57305.1"/>
    </source>
</evidence>
<proteinExistence type="predicted"/>
<evidence type="ECO:0000259" key="4">
    <source>
        <dbReference type="Pfam" id="PF02608"/>
    </source>
</evidence>
<comment type="caution">
    <text evidence="5">The sequence shown here is derived from an EMBL/GenBank/DDBJ whole genome shotgun (WGS) entry which is preliminary data.</text>
</comment>
<evidence type="ECO:0000313" key="6">
    <source>
        <dbReference type="Proteomes" id="UP000824208"/>
    </source>
</evidence>
<dbReference type="AlphaFoldDB" id="A0A9D2MBU5"/>
<name>A0A9D2MBU5_9FIRM</name>
<dbReference type="EMBL" id="DWYC01000060">
    <property type="protein sequence ID" value="HJB57305.1"/>
    <property type="molecule type" value="Genomic_DNA"/>
</dbReference>
<feature type="compositionally biased region" description="Low complexity" evidence="2">
    <location>
        <begin position="28"/>
        <end position="38"/>
    </location>
</feature>
<evidence type="ECO:0000256" key="3">
    <source>
        <dbReference type="SAM" id="SignalP"/>
    </source>
</evidence>
<dbReference type="InterPro" id="IPR003760">
    <property type="entry name" value="PnrA-like"/>
</dbReference>
<dbReference type="InterPro" id="IPR052910">
    <property type="entry name" value="ABC-Purine-Binding"/>
</dbReference>
<feature type="region of interest" description="Disordered" evidence="2">
    <location>
        <begin position="23"/>
        <end position="50"/>
    </location>
</feature>
<dbReference type="PROSITE" id="PS51257">
    <property type="entry name" value="PROKAR_LIPOPROTEIN"/>
    <property type="match status" value="1"/>
</dbReference>
<gene>
    <name evidence="5" type="ORF">H9714_07125</name>
</gene>
<evidence type="ECO:0000256" key="1">
    <source>
        <dbReference type="ARBA" id="ARBA00022729"/>
    </source>
</evidence>
<dbReference type="PANTHER" id="PTHR43208:SF1">
    <property type="entry name" value="ABC TRANSPORTER SUBSTRATE-BINDING PROTEIN"/>
    <property type="match status" value="1"/>
</dbReference>
<reference evidence="5" key="2">
    <citation type="submission" date="2021-04" db="EMBL/GenBank/DDBJ databases">
        <authorList>
            <person name="Gilroy R."/>
        </authorList>
    </citation>
    <scope>NUCLEOTIDE SEQUENCE</scope>
    <source>
        <strain evidence="5">CHK189-11263</strain>
    </source>
</reference>
<accession>A0A9D2MBU5</accession>
<evidence type="ECO:0000256" key="2">
    <source>
        <dbReference type="SAM" id="MobiDB-lite"/>
    </source>
</evidence>
<feature type="chain" id="PRO_5039023430" evidence="3">
    <location>
        <begin position="27"/>
        <end position="402"/>
    </location>
</feature>
<organism evidence="5 6">
    <name type="scientific">Candidatus Flavonifractor intestinipullorum</name>
    <dbReference type="NCBI Taxonomy" id="2838587"/>
    <lineage>
        <taxon>Bacteria</taxon>
        <taxon>Bacillati</taxon>
        <taxon>Bacillota</taxon>
        <taxon>Clostridia</taxon>
        <taxon>Eubacteriales</taxon>
        <taxon>Oscillospiraceae</taxon>
        <taxon>Flavonifractor</taxon>
    </lineage>
</organism>
<sequence length="402" mass="41846">MKQRLIPLLLAGLLALGGAACSQTQADPTSTPTVSPVPEAQPTPTPPATVNKEELRVGFLYPGDQSDQGYTRNLAAGAAELAQDLELEEGQILERYNVGTEEDPAQAAQALADEGCQIVFSTSAAFREEMIQAAEEHPEVQFCQIAGGAQEETGAGAENLHFYYPAVHEGRYLAGIAAGLKAKELGNPRLGYVAPEACAEVISGFTAFYLGARSVYPEAVMDVLYTGSWDDAALDSRAAKTLVNRGCAVLGQHTDSTGAATMAEQLGAFYAGFGSDQRSHAPGAALLSVGVNWGLYFTQAVQGVLDGSGVPEEWNLGWAAGAVGLTPLNESLAASGTQEALEAAEQALSAGELEVFSGPLRGENAAGETLELAEGEHYAEGTPDCGPTFDYLVEGITVVAQS</sequence>
<dbReference type="PANTHER" id="PTHR43208">
    <property type="entry name" value="ABC TRANSPORTER SUBSTRATE-BINDING PROTEIN"/>
    <property type="match status" value="1"/>
</dbReference>
<dbReference type="Pfam" id="PF02608">
    <property type="entry name" value="Bmp"/>
    <property type="match status" value="1"/>
</dbReference>
<dbReference type="Gene3D" id="3.40.50.2300">
    <property type="match status" value="2"/>
</dbReference>
<feature type="domain" description="ABC transporter substrate-binding protein PnrA-like" evidence="4">
    <location>
        <begin position="56"/>
        <end position="344"/>
    </location>
</feature>
<reference evidence="5" key="1">
    <citation type="journal article" date="2021" name="PeerJ">
        <title>Extensive microbial diversity within the chicken gut microbiome revealed by metagenomics and culture.</title>
        <authorList>
            <person name="Gilroy R."/>
            <person name="Ravi A."/>
            <person name="Getino M."/>
            <person name="Pursley I."/>
            <person name="Horton D.L."/>
            <person name="Alikhan N.F."/>
            <person name="Baker D."/>
            <person name="Gharbi K."/>
            <person name="Hall N."/>
            <person name="Watson M."/>
            <person name="Adriaenssens E.M."/>
            <person name="Foster-Nyarko E."/>
            <person name="Jarju S."/>
            <person name="Secka A."/>
            <person name="Antonio M."/>
            <person name="Oren A."/>
            <person name="Chaudhuri R.R."/>
            <person name="La Ragione R."/>
            <person name="Hildebrand F."/>
            <person name="Pallen M.J."/>
        </authorList>
    </citation>
    <scope>NUCLEOTIDE SEQUENCE</scope>
    <source>
        <strain evidence="5">CHK189-11263</strain>
    </source>
</reference>
<dbReference type="CDD" id="cd19963">
    <property type="entry name" value="PBP1_BMP-like"/>
    <property type="match status" value="1"/>
</dbReference>
<feature type="signal peptide" evidence="3">
    <location>
        <begin position="1"/>
        <end position="26"/>
    </location>
</feature>
<keyword evidence="1 3" id="KW-0732">Signal</keyword>